<proteinExistence type="predicted"/>
<accession>A0ABR1VWL6</accession>
<gene>
    <name evidence="1" type="ORF">PG994_005198</name>
</gene>
<dbReference type="EMBL" id="JAQQWL010000005">
    <property type="protein sequence ID" value="KAK8074299.1"/>
    <property type="molecule type" value="Genomic_DNA"/>
</dbReference>
<evidence type="ECO:0000313" key="2">
    <source>
        <dbReference type="Proteomes" id="UP001480595"/>
    </source>
</evidence>
<organism evidence="1 2">
    <name type="scientific">Apiospora phragmitis</name>
    <dbReference type="NCBI Taxonomy" id="2905665"/>
    <lineage>
        <taxon>Eukaryota</taxon>
        <taxon>Fungi</taxon>
        <taxon>Dikarya</taxon>
        <taxon>Ascomycota</taxon>
        <taxon>Pezizomycotina</taxon>
        <taxon>Sordariomycetes</taxon>
        <taxon>Xylariomycetidae</taxon>
        <taxon>Amphisphaeriales</taxon>
        <taxon>Apiosporaceae</taxon>
        <taxon>Apiospora</taxon>
    </lineage>
</organism>
<sequence>MEKCWFVLRQRHYPAPVYTAPGKAFGDAEGPIRLGHFVAGPKRLDQVLNPDAVTPFPRDMRIWVTETAQFRLSRREGRVHDNTVGADAPVAAAAGLTVDAEAGVVFRRLMGEEWEIDRLETQIVQPTSAYLEQCSRSEHLASWVERHKLLGTWKVYMISGIIVARGAKFGRNDGNEAGVHVSGEVDLFGAAGAKANIENKREKEVNISGQSLNDFVWAVRLTEVSKSLFQSNISQKTVTKGTVFASGPKKLDMAELLFDAGLAGENVHDLEVLQGEDPEHLIAIDEY</sequence>
<dbReference type="Proteomes" id="UP001480595">
    <property type="component" value="Unassembled WGS sequence"/>
</dbReference>
<comment type="caution">
    <text evidence="1">The sequence shown here is derived from an EMBL/GenBank/DDBJ whole genome shotgun (WGS) entry which is preliminary data.</text>
</comment>
<protein>
    <submittedName>
        <fullName evidence="1">Uncharacterized protein</fullName>
    </submittedName>
</protein>
<reference evidence="1 2" key="1">
    <citation type="submission" date="2023-01" db="EMBL/GenBank/DDBJ databases">
        <title>Analysis of 21 Apiospora genomes using comparative genomics revels a genus with tremendous synthesis potential of carbohydrate active enzymes and secondary metabolites.</title>
        <authorList>
            <person name="Sorensen T."/>
        </authorList>
    </citation>
    <scope>NUCLEOTIDE SEQUENCE [LARGE SCALE GENOMIC DNA]</scope>
    <source>
        <strain evidence="1 2">CBS 135458</strain>
    </source>
</reference>
<dbReference type="RefSeq" id="XP_066718774.1">
    <property type="nucleotide sequence ID" value="XM_066856607.1"/>
</dbReference>
<evidence type="ECO:0000313" key="1">
    <source>
        <dbReference type="EMBL" id="KAK8074299.1"/>
    </source>
</evidence>
<name>A0ABR1VWL6_9PEZI</name>
<keyword evidence="2" id="KW-1185">Reference proteome</keyword>
<dbReference type="GeneID" id="92089670"/>